<dbReference type="Proteomes" id="UP000777438">
    <property type="component" value="Unassembled WGS sequence"/>
</dbReference>
<sequence length="171" mass="18954">MVDCDCVSVNSSLDTAATWIGIITFITTSLGIISGALVLFNHVANAYDERNQLVRSLIAGDQALKIGMELCRPKQPPNLSTTIRGRVMTARESLSTTFANPQGELEHAIQNLGGWNTPIQWARKWKGLDEKTRELRTLIPILLILQMAGLYLSVFPYSVVPTLLKTKHLHI</sequence>
<keyword evidence="1" id="KW-0472">Membrane</keyword>
<accession>A0A9P9ALQ3</accession>
<keyword evidence="1" id="KW-1133">Transmembrane helix</keyword>
<keyword evidence="3" id="KW-1185">Reference proteome</keyword>
<reference evidence="2 3" key="1">
    <citation type="journal article" date="2021" name="Nat. Commun.">
        <title>Genetic determinants of endophytism in the Arabidopsis root mycobiome.</title>
        <authorList>
            <person name="Mesny F."/>
            <person name="Miyauchi S."/>
            <person name="Thiergart T."/>
            <person name="Pickel B."/>
            <person name="Atanasova L."/>
            <person name="Karlsson M."/>
            <person name="Huettel B."/>
            <person name="Barry K.W."/>
            <person name="Haridas S."/>
            <person name="Chen C."/>
            <person name="Bauer D."/>
            <person name="Andreopoulos W."/>
            <person name="Pangilinan J."/>
            <person name="LaButti K."/>
            <person name="Riley R."/>
            <person name="Lipzen A."/>
            <person name="Clum A."/>
            <person name="Drula E."/>
            <person name="Henrissat B."/>
            <person name="Kohler A."/>
            <person name="Grigoriev I.V."/>
            <person name="Martin F.M."/>
            <person name="Hacquard S."/>
        </authorList>
    </citation>
    <scope>NUCLEOTIDE SEQUENCE [LARGE SCALE GENOMIC DNA]</scope>
    <source>
        <strain evidence="2 3">MPI-CAGE-CH-0241</strain>
    </source>
</reference>
<evidence type="ECO:0000256" key="1">
    <source>
        <dbReference type="SAM" id="Phobius"/>
    </source>
</evidence>
<feature type="transmembrane region" description="Helical" evidence="1">
    <location>
        <begin position="17"/>
        <end position="40"/>
    </location>
</feature>
<dbReference type="AlphaFoldDB" id="A0A9P9ALQ3"/>
<protein>
    <submittedName>
        <fullName evidence="2">Uncharacterized protein</fullName>
    </submittedName>
</protein>
<feature type="transmembrane region" description="Helical" evidence="1">
    <location>
        <begin position="138"/>
        <end position="159"/>
    </location>
</feature>
<name>A0A9P9ALQ3_9HYPO</name>
<gene>
    <name evidence="2" type="ORF">B0T10DRAFT_463459</name>
</gene>
<dbReference type="EMBL" id="JAGPYM010000023">
    <property type="protein sequence ID" value="KAH6883532.1"/>
    <property type="molecule type" value="Genomic_DNA"/>
</dbReference>
<evidence type="ECO:0000313" key="3">
    <source>
        <dbReference type="Proteomes" id="UP000777438"/>
    </source>
</evidence>
<comment type="caution">
    <text evidence="2">The sequence shown here is derived from an EMBL/GenBank/DDBJ whole genome shotgun (WGS) entry which is preliminary data.</text>
</comment>
<proteinExistence type="predicted"/>
<organism evidence="2 3">
    <name type="scientific">Thelonectria olida</name>
    <dbReference type="NCBI Taxonomy" id="1576542"/>
    <lineage>
        <taxon>Eukaryota</taxon>
        <taxon>Fungi</taxon>
        <taxon>Dikarya</taxon>
        <taxon>Ascomycota</taxon>
        <taxon>Pezizomycotina</taxon>
        <taxon>Sordariomycetes</taxon>
        <taxon>Hypocreomycetidae</taxon>
        <taxon>Hypocreales</taxon>
        <taxon>Nectriaceae</taxon>
        <taxon>Thelonectria</taxon>
    </lineage>
</organism>
<keyword evidence="1" id="KW-0812">Transmembrane</keyword>
<evidence type="ECO:0000313" key="2">
    <source>
        <dbReference type="EMBL" id="KAH6883532.1"/>
    </source>
</evidence>